<comment type="function">
    <text evidence="7">H(+)-stimulated, divalent metal cation uptake system.</text>
</comment>
<keyword evidence="2 7" id="KW-0813">Transport</keyword>
<dbReference type="PANTHER" id="PTHR11706:SF33">
    <property type="entry name" value="NATURAL RESISTANCE-ASSOCIATED MACROPHAGE PROTEIN 2"/>
    <property type="match status" value="1"/>
</dbReference>
<evidence type="ECO:0000256" key="6">
    <source>
        <dbReference type="ARBA" id="ARBA00023136"/>
    </source>
</evidence>
<organism evidence="8 9">
    <name type="scientific">Saccharibacter floricola DSM 15669</name>
    <dbReference type="NCBI Taxonomy" id="1123227"/>
    <lineage>
        <taxon>Bacteria</taxon>
        <taxon>Pseudomonadati</taxon>
        <taxon>Pseudomonadota</taxon>
        <taxon>Alphaproteobacteria</taxon>
        <taxon>Acetobacterales</taxon>
        <taxon>Acetobacteraceae</taxon>
        <taxon>Saccharibacter</taxon>
    </lineage>
</organism>
<feature type="transmembrane region" description="Helical" evidence="7">
    <location>
        <begin position="431"/>
        <end position="454"/>
    </location>
</feature>
<evidence type="ECO:0000256" key="2">
    <source>
        <dbReference type="ARBA" id="ARBA00022448"/>
    </source>
</evidence>
<evidence type="ECO:0000256" key="4">
    <source>
        <dbReference type="ARBA" id="ARBA00022847"/>
    </source>
</evidence>
<evidence type="ECO:0000256" key="5">
    <source>
        <dbReference type="ARBA" id="ARBA00022989"/>
    </source>
</evidence>
<feature type="transmembrane region" description="Helical" evidence="7">
    <location>
        <begin position="223"/>
        <end position="245"/>
    </location>
</feature>
<protein>
    <recommendedName>
        <fullName evidence="7">Divalent metal cation transporter MntH</fullName>
    </recommendedName>
</protein>
<keyword evidence="7" id="KW-0406">Ion transport</keyword>
<feature type="transmembrane region" description="Helical" evidence="7">
    <location>
        <begin position="195"/>
        <end position="216"/>
    </location>
</feature>
<evidence type="ECO:0000313" key="9">
    <source>
        <dbReference type="Proteomes" id="UP001062901"/>
    </source>
</evidence>
<feature type="transmembrane region" description="Helical" evidence="7">
    <location>
        <begin position="466"/>
        <end position="484"/>
    </location>
</feature>
<sequence>MASSLFCSYEECFPKERDEGALASGLLALKRLLSSIGNNFLGNKKNYAYSRQSMKQNPPSFLDAQPSSSMHPAGLVSVPGRAAFWLRRFLAFVGPGYMVAVGYMDPGNWATDLQGGSEFGYTLLFAILLSNIMAVILQALSARLGVVTDHDLAQACRAWLPGWMRLPLWLTCEVAIIACDLAEVIGTAVALQLLFGFPILVGTAISVLDVFLVLLLMRHGFRWLEAFVMTLLGIIAVCFGIQMVASSPDIGEVFRGFLPSSTLLTQPDMLYIAIGIVGATVMPHNLYLHSSLVQSRNYDRTLEGRKDALRWATWDSTIALTLALFVNAAILIVAAAAFYRTGHHDVAEISDAWRLLSPILGFGLASTLFAVALLAAGTNSTVTGTLAGQIVMEGFLNLRLPYWARRMVTRGLAVLPVVVIVGLYGQGKVGALLVFSQIVLSMQLPFAVIPLVYFVSHKRIMGAFRLSRPLMVVSWVIVGIVVVLNGKLLWDAVF</sequence>
<evidence type="ECO:0000256" key="7">
    <source>
        <dbReference type="HAMAP-Rule" id="MF_00221"/>
    </source>
</evidence>
<feature type="transmembrane region" description="Helical" evidence="7">
    <location>
        <begin position="123"/>
        <end position="146"/>
    </location>
</feature>
<feature type="transmembrane region" description="Helical" evidence="7">
    <location>
        <begin position="318"/>
        <end position="339"/>
    </location>
</feature>
<dbReference type="NCBIfam" id="NF001923">
    <property type="entry name" value="PRK00701.1"/>
    <property type="match status" value="1"/>
</dbReference>
<gene>
    <name evidence="7" type="primary">mntH</name>
    <name evidence="8" type="ORF">AA15669_0265</name>
</gene>
<feature type="transmembrane region" description="Helical" evidence="7">
    <location>
        <begin position="166"/>
        <end position="189"/>
    </location>
</feature>
<keyword evidence="9" id="KW-1185">Reference proteome</keyword>
<feature type="transmembrane region" description="Helical" evidence="7">
    <location>
        <begin position="85"/>
        <end position="103"/>
    </location>
</feature>
<keyword evidence="7" id="KW-1003">Cell membrane</keyword>
<dbReference type="Proteomes" id="UP001062901">
    <property type="component" value="Unassembled WGS sequence"/>
</dbReference>
<comment type="similarity">
    <text evidence="7">Belongs to the NRAMP family.</text>
</comment>
<reference evidence="8" key="1">
    <citation type="submission" date="2013-04" db="EMBL/GenBank/DDBJ databases">
        <title>The genome sequencing project of 58 acetic acid bacteria.</title>
        <authorList>
            <person name="Okamoto-Kainuma A."/>
            <person name="Ishikawa M."/>
            <person name="Umino S."/>
            <person name="Koizumi Y."/>
            <person name="Shiwa Y."/>
            <person name="Yoshikawa H."/>
            <person name="Matsutani M."/>
            <person name="Matsushita K."/>
        </authorList>
    </citation>
    <scope>NUCLEOTIDE SEQUENCE</scope>
    <source>
        <strain evidence="8">DSM 15669</strain>
    </source>
</reference>
<dbReference type="EMBL" id="BAQD01000003">
    <property type="protein sequence ID" value="GBQ05022.1"/>
    <property type="molecule type" value="Genomic_DNA"/>
</dbReference>
<name>A0ABQ0NWG3_9PROT</name>
<keyword evidence="4 7" id="KW-0769">Symport</keyword>
<keyword evidence="3 7" id="KW-0812">Transmembrane</keyword>
<feature type="transmembrane region" description="Helical" evidence="7">
    <location>
        <begin position="359"/>
        <end position="386"/>
    </location>
</feature>
<dbReference type="PRINTS" id="PR00447">
    <property type="entry name" value="NATRESASSCMP"/>
</dbReference>
<proteinExistence type="inferred from homology"/>
<keyword evidence="6 7" id="KW-0472">Membrane</keyword>
<dbReference type="NCBIfam" id="NF037982">
    <property type="entry name" value="Nramp_1"/>
    <property type="match status" value="1"/>
</dbReference>
<comment type="subcellular location">
    <subcellularLocation>
        <location evidence="7">Cell membrane</location>
        <topology evidence="7">Multi-pass membrane protein</topology>
    </subcellularLocation>
    <subcellularLocation>
        <location evidence="1">Membrane</location>
        <topology evidence="1">Multi-pass membrane protein</topology>
    </subcellularLocation>
</comment>
<feature type="transmembrane region" description="Helical" evidence="7">
    <location>
        <begin position="269"/>
        <end position="288"/>
    </location>
</feature>
<dbReference type="Pfam" id="PF01566">
    <property type="entry name" value="Nramp"/>
    <property type="match status" value="1"/>
</dbReference>
<evidence type="ECO:0000313" key="8">
    <source>
        <dbReference type="EMBL" id="GBQ05022.1"/>
    </source>
</evidence>
<dbReference type="NCBIfam" id="TIGR01197">
    <property type="entry name" value="nramp"/>
    <property type="match status" value="1"/>
</dbReference>
<dbReference type="PANTHER" id="PTHR11706">
    <property type="entry name" value="SOLUTE CARRIER PROTEIN FAMILY 11 MEMBER"/>
    <property type="match status" value="1"/>
</dbReference>
<evidence type="ECO:0000256" key="3">
    <source>
        <dbReference type="ARBA" id="ARBA00022692"/>
    </source>
</evidence>
<evidence type="ECO:0000256" key="1">
    <source>
        <dbReference type="ARBA" id="ARBA00004141"/>
    </source>
</evidence>
<dbReference type="HAMAP" id="MF_00221">
    <property type="entry name" value="NRAMP"/>
    <property type="match status" value="1"/>
</dbReference>
<dbReference type="InterPro" id="IPR001046">
    <property type="entry name" value="NRAMP_fam"/>
</dbReference>
<accession>A0ABQ0NWG3</accession>
<keyword evidence="5 7" id="KW-1133">Transmembrane helix</keyword>
<comment type="caution">
    <text evidence="8">The sequence shown here is derived from an EMBL/GenBank/DDBJ whole genome shotgun (WGS) entry which is preliminary data.</text>
</comment>
<feature type="transmembrane region" description="Helical" evidence="7">
    <location>
        <begin position="407"/>
        <end position="425"/>
    </location>
</feature>